<dbReference type="AlphaFoldDB" id="S0DF89"/>
<feature type="transmembrane region" description="Helical" evidence="5">
    <location>
        <begin position="225"/>
        <end position="247"/>
    </location>
</feature>
<protein>
    <submittedName>
        <fullName evidence="7">Putative ATPbinding peptide transport protein</fullName>
    </submittedName>
</protein>
<organism evidence="7">
    <name type="scientific">termite gut metagenome</name>
    <dbReference type="NCBI Taxonomy" id="433724"/>
    <lineage>
        <taxon>unclassified sequences</taxon>
        <taxon>metagenomes</taxon>
        <taxon>organismal metagenomes</taxon>
    </lineage>
</organism>
<dbReference type="Pfam" id="PF00528">
    <property type="entry name" value="BPD_transp_1"/>
    <property type="match status" value="1"/>
</dbReference>
<comment type="subcellular location">
    <subcellularLocation>
        <location evidence="1">Membrane</location>
        <topology evidence="1">Multi-pass membrane protein</topology>
    </subcellularLocation>
</comment>
<evidence type="ECO:0000256" key="2">
    <source>
        <dbReference type="ARBA" id="ARBA00022692"/>
    </source>
</evidence>
<dbReference type="EMBL" id="HF548330">
    <property type="protein sequence ID" value="CCO21814.1"/>
    <property type="molecule type" value="Genomic_DNA"/>
</dbReference>
<proteinExistence type="predicted"/>
<dbReference type="Pfam" id="PF12911">
    <property type="entry name" value="OppC_N"/>
    <property type="match status" value="1"/>
</dbReference>
<feature type="transmembrane region" description="Helical" evidence="5">
    <location>
        <begin position="199"/>
        <end position="219"/>
    </location>
</feature>
<feature type="transmembrane region" description="Helical" evidence="5">
    <location>
        <begin position="28"/>
        <end position="51"/>
    </location>
</feature>
<evidence type="ECO:0000256" key="1">
    <source>
        <dbReference type="ARBA" id="ARBA00004141"/>
    </source>
</evidence>
<name>S0DF89_9ZZZZ</name>
<evidence type="ECO:0000313" key="7">
    <source>
        <dbReference type="EMBL" id="CCO21814.1"/>
    </source>
</evidence>
<keyword evidence="4 5" id="KW-0472">Membrane</keyword>
<keyword evidence="2 5" id="KW-0812">Transmembrane</keyword>
<sequence>MKKADKQAAYLQASQLKLMYWKFMQHKLAVVGIIVLFFFYLIAIFCEFFAVKNPDDRSAAMMQCPPSKIHMVDSGGTLRGPFIYGVELSMNTETLRRTYTENMEEIYPVKLFVRGDTYKLWGLIESDLHLIGAEGTSDFFLFGTDDMGRDLFSRVIYGTRISLSVGLVGVALSFVIGCILGSISGFFGGWIDVVIQRVIEFLMSIPTIPIWIALSVALPKDWPPLKVYFMITLILSIMGWTNLARVVRGKIISLREEDYVMAARLSGASTPMIITRHLLPSFFSNLIVSLTLAIPNMILGETALSFLGLGLRPPVISWGVLLKNAQEVQSFAVTPWRLIPAIFIVVSVLAFNFVGDGLRDAADPYK</sequence>
<evidence type="ECO:0000259" key="6">
    <source>
        <dbReference type="PROSITE" id="PS50928"/>
    </source>
</evidence>
<feature type="transmembrane region" description="Helical" evidence="5">
    <location>
        <begin position="278"/>
        <end position="298"/>
    </location>
</feature>
<reference evidence="7" key="1">
    <citation type="submission" date="2012-10" db="EMBL/GenBank/DDBJ databases">
        <authorList>
            <person name="Sandrine L."/>
        </authorList>
    </citation>
    <scope>NUCLEOTIDE SEQUENCE</scope>
</reference>
<dbReference type="GO" id="GO:0005886">
    <property type="term" value="C:plasma membrane"/>
    <property type="evidence" value="ECO:0007669"/>
    <property type="project" value="UniProtKB-SubCell"/>
</dbReference>
<gene>
    <name evidence="7" type="ORF">BN138_1002</name>
</gene>
<dbReference type="InterPro" id="IPR035906">
    <property type="entry name" value="MetI-like_sf"/>
</dbReference>
<feature type="transmembrane region" description="Helical" evidence="5">
    <location>
        <begin position="161"/>
        <end position="187"/>
    </location>
</feature>
<dbReference type="SUPFAM" id="SSF161098">
    <property type="entry name" value="MetI-like"/>
    <property type="match status" value="1"/>
</dbReference>
<evidence type="ECO:0000256" key="3">
    <source>
        <dbReference type="ARBA" id="ARBA00022989"/>
    </source>
</evidence>
<accession>S0DF89</accession>
<evidence type="ECO:0000256" key="4">
    <source>
        <dbReference type="ARBA" id="ARBA00023136"/>
    </source>
</evidence>
<dbReference type="PROSITE" id="PS50928">
    <property type="entry name" value="ABC_TM1"/>
    <property type="match status" value="1"/>
</dbReference>
<dbReference type="PANTHER" id="PTHR43839:SF3">
    <property type="entry name" value="OLIGOPEPTIDE ABC TRANSPORTER, PERMEASE PROTEIN"/>
    <property type="match status" value="1"/>
</dbReference>
<feature type="transmembrane region" description="Helical" evidence="5">
    <location>
        <begin position="334"/>
        <end position="354"/>
    </location>
</feature>
<reference evidence="7" key="2">
    <citation type="journal article" date="2013" name="Biotechnol. Biofuels">
        <title>Mining for hemicellulases in the fungus-growing termite Pseudacanthotermes militaris using functional metagenomics.</title>
        <authorList>
            <person name="Bastien G."/>
            <person name="Arnal G."/>
            <person name="Bozonnet S."/>
            <person name="Laguerre S."/>
            <person name="Ferreira F."/>
            <person name="Faure R."/>
            <person name="Henrissat B."/>
            <person name="Lefevre F."/>
            <person name="Robe P."/>
            <person name="Bouchez O."/>
            <person name="Noirot C."/>
            <person name="Dumon C."/>
            <person name="O'Donohue M."/>
        </authorList>
    </citation>
    <scope>NUCLEOTIDE SEQUENCE</scope>
</reference>
<dbReference type="CDD" id="cd06261">
    <property type="entry name" value="TM_PBP2"/>
    <property type="match status" value="1"/>
</dbReference>
<dbReference type="PANTHER" id="PTHR43839">
    <property type="entry name" value="OPPC IN A BINDING PROTEIN-DEPENDENT TRANSPORT SYSTEM"/>
    <property type="match status" value="1"/>
</dbReference>
<dbReference type="GO" id="GO:0055085">
    <property type="term" value="P:transmembrane transport"/>
    <property type="evidence" value="ECO:0007669"/>
    <property type="project" value="InterPro"/>
</dbReference>
<dbReference type="Gene3D" id="1.10.3720.10">
    <property type="entry name" value="MetI-like"/>
    <property type="match status" value="1"/>
</dbReference>
<dbReference type="InterPro" id="IPR000515">
    <property type="entry name" value="MetI-like"/>
</dbReference>
<keyword evidence="3 5" id="KW-1133">Transmembrane helix</keyword>
<feature type="domain" description="ABC transmembrane type-1" evidence="6">
    <location>
        <begin position="159"/>
        <end position="355"/>
    </location>
</feature>
<evidence type="ECO:0000256" key="5">
    <source>
        <dbReference type="SAM" id="Phobius"/>
    </source>
</evidence>
<dbReference type="InterPro" id="IPR025966">
    <property type="entry name" value="OppC_N"/>
</dbReference>